<proteinExistence type="predicted"/>
<dbReference type="EMBL" id="PDKW01000036">
    <property type="protein sequence ID" value="PGH59166.1"/>
    <property type="molecule type" value="Genomic_DNA"/>
</dbReference>
<comment type="caution">
    <text evidence="1">The sequence shown here is derived from an EMBL/GenBank/DDBJ whole genome shotgun (WGS) entry which is preliminary data.</text>
</comment>
<dbReference type="RefSeq" id="WP_098734520.1">
    <property type="nucleotide sequence ID" value="NZ_PDKW01000036.1"/>
</dbReference>
<evidence type="ECO:0000313" key="1">
    <source>
        <dbReference type="EMBL" id="PGH59166.1"/>
    </source>
</evidence>
<sequence>MSDFVIINNHDIMADVAESIRHGITALGHTCAVKRSSDVKVVPSIVYILFGSPDFNVAALPDNVIIFNLEQFGSSSSLLSPAYLAALRSRIIWDYSRRNLVWLREHGIEPRLAEQVRIGYSPALRRIEPDGPQDIDVLFYGTVNRRRFNILSQLAATGLRVVVLTGGFADDISHMPVDGQGFTVLPPAFGQELDGWISRARLVLNVHFYDTKIFEIARVAPLLANAKAVVAEVDVETDIEPDLLEAVAPARYEDLVDVCKRLIADRTARRQLEERAGASFAARDAADGLRTAVAETLTVLFPPASLPAATVAGLDRLEEGGVEHIAGNDLAPPSEATMRLSSCLVASDLNPLYLDFFPVVRKLWMEVVGLRVKLVLIADEIPASMETWAEDIVLFPPLPGVNTAFQAQCIRLLYPALMEAEAKGGAVIISDMDIVPMCRRYYTDPISGFSDNNFVVYRGNVLISDSAQIAMCYNAARPAIWGEIFGSHGRIDGIEDVRRILADWAAQCSEYDGRHGGQGWSFDQRVLFERVRAWASQGPNKTRISVLDDGKTGFQRLDRSDLMRAGALSLAQAELIRDHLYTDYHLLRPYADYKMANDRIVQILLDRRI</sequence>
<gene>
    <name evidence="1" type="ORF">CRT60_00570</name>
</gene>
<dbReference type="AlphaFoldDB" id="A0A2B8BK49"/>
<organism evidence="1 2">
    <name type="scientific">Azospirillum palustre</name>
    <dbReference type="NCBI Taxonomy" id="2044885"/>
    <lineage>
        <taxon>Bacteria</taxon>
        <taxon>Pseudomonadati</taxon>
        <taxon>Pseudomonadota</taxon>
        <taxon>Alphaproteobacteria</taxon>
        <taxon>Rhodospirillales</taxon>
        <taxon>Azospirillaceae</taxon>
        <taxon>Azospirillum</taxon>
    </lineage>
</organism>
<keyword evidence="2" id="KW-1185">Reference proteome</keyword>
<accession>A0A2B8BK49</accession>
<evidence type="ECO:0000313" key="2">
    <source>
        <dbReference type="Proteomes" id="UP000225379"/>
    </source>
</evidence>
<dbReference type="OrthoDB" id="5443558at2"/>
<protein>
    <submittedName>
        <fullName evidence="1">Uncharacterized protein</fullName>
    </submittedName>
</protein>
<reference evidence="2" key="1">
    <citation type="submission" date="2017-10" db="EMBL/GenBank/DDBJ databases">
        <authorList>
            <person name="Kravchenko I.K."/>
            <person name="Grouzdev D.S."/>
        </authorList>
    </citation>
    <scope>NUCLEOTIDE SEQUENCE [LARGE SCALE GENOMIC DNA]</scope>
    <source>
        <strain evidence="2">B2</strain>
    </source>
</reference>
<name>A0A2B8BK49_9PROT</name>
<dbReference type="Proteomes" id="UP000225379">
    <property type="component" value="Unassembled WGS sequence"/>
</dbReference>